<feature type="domain" description="TraD/TraG TraM recognition site" evidence="9">
    <location>
        <begin position="527"/>
        <end position="643"/>
    </location>
</feature>
<evidence type="ECO:0000256" key="1">
    <source>
        <dbReference type="ARBA" id="ARBA00004651"/>
    </source>
</evidence>
<organism evidence="10 11">
    <name type="scientific">Planococcus versutus</name>
    <dbReference type="NCBI Taxonomy" id="1302659"/>
    <lineage>
        <taxon>Bacteria</taxon>
        <taxon>Bacillati</taxon>
        <taxon>Bacillota</taxon>
        <taxon>Bacilli</taxon>
        <taxon>Bacillales</taxon>
        <taxon>Caryophanaceae</taxon>
        <taxon>Planococcus</taxon>
    </lineage>
</organism>
<dbReference type="OrthoDB" id="9766496at2"/>
<dbReference type="RefSeq" id="WP_053221283.1">
    <property type="nucleotide sequence ID" value="NZ_CP016541.2"/>
</dbReference>
<dbReference type="Pfam" id="PF02534">
    <property type="entry name" value="T4SS-DNA_transf"/>
    <property type="match status" value="1"/>
</dbReference>
<keyword evidence="6 8" id="KW-0472">Membrane</keyword>
<comment type="similarity">
    <text evidence="2">Belongs to the VirD4/TraG family.</text>
</comment>
<dbReference type="KEGG" id="pll:I858_016500"/>
<sequence>MFNDRFTFYLKKIGIPLLILAGSFTFFFLTLNFLVNVVAEVFQKTLGTGNLLEPESVNLTTSMIYSFPFLGTASAVYVVLFLVSFIAAAVLVFKYITNYGQIKKEQKGSARFTTFKEIQDQYRDVPEKGERFNGNGGVPVGRYKKRLFIDDSPVNNMVIGTTRSGKGETFVFSAIDIYSRAEQQASMILNDPKGELYAASKETLEGLGYHVEVLNLMNPIQSMSYNLLQLTIDAFMEGNFSLSQQYARSVAFMLYHDPKAKDPFWANSATDLCTALILALCEQCKMEREKINMYNVALMLSDLGTRMMKNEDGEEVSALDDFFSKFPENHPAKMQYATINFSSGQTRASILANANAKLGVFTLDGTAKLTSRNSYDMSKIGFSRWIKGKAAPDTRIHVIFSGNKTATIRTDADGMFTLFHKNPLQVGDSFTITAEKKVTVVNITGLITRERKDKEKVHEGLLEYEVNNANVEMMAIMDFDKPTAVFMIVPDYDATLNVIASLYVKQVYTNLARIASNSEGGKCHREVIFILDEFGNMPAIEGMANIVTVCLGRNIRFNLVIQAYAQLENLYGDDWKTIDGNCGNTLYLLTADESTAELISKKLGEETILTKSRSGQTLSMSKSKTESVDSRRLMTATEVMGLKEGEMIVIRIIKRQDKERKRIKSYPIFLTGKTALKYRWEYLSEFYNTDNSINDIDIPCEHSMTDLNQLRASFYTNNFADNLQTVKKGSLKRQEEQKQLREKQKMVEAEVASTKQNSRSNRHQKRKADMQKEAAFNEYVNEHYKVEHLFNSTFLRNIDTENPEHYLDMGIIDFREFVLASTHQFEDKFCSVILTKINGVLTKLKEEQERVTK</sequence>
<dbReference type="EMBL" id="CP016541">
    <property type="protein sequence ID" value="ANU28581.1"/>
    <property type="molecule type" value="Genomic_DNA"/>
</dbReference>
<proteinExistence type="inferred from homology"/>
<accession>A0A1B1S5Y2</accession>
<comment type="subcellular location">
    <subcellularLocation>
        <location evidence="1">Cell membrane</location>
        <topology evidence="1">Multi-pass membrane protein</topology>
    </subcellularLocation>
</comment>
<dbReference type="InterPro" id="IPR032689">
    <property type="entry name" value="TraG-D_C"/>
</dbReference>
<dbReference type="Pfam" id="PF12696">
    <property type="entry name" value="TraG-D_C"/>
    <property type="match status" value="1"/>
</dbReference>
<dbReference type="GO" id="GO:0005886">
    <property type="term" value="C:plasma membrane"/>
    <property type="evidence" value="ECO:0007669"/>
    <property type="project" value="UniProtKB-SubCell"/>
</dbReference>
<keyword evidence="5 8" id="KW-1133">Transmembrane helix</keyword>
<evidence type="ECO:0000313" key="11">
    <source>
        <dbReference type="Proteomes" id="UP000053354"/>
    </source>
</evidence>
<name>A0A1B1S5Y2_9BACL</name>
<evidence type="ECO:0000256" key="7">
    <source>
        <dbReference type="SAM" id="MobiDB-lite"/>
    </source>
</evidence>
<keyword evidence="11" id="KW-1185">Reference proteome</keyword>
<keyword evidence="3" id="KW-1003">Cell membrane</keyword>
<feature type="region of interest" description="Disordered" evidence="7">
    <location>
        <begin position="730"/>
        <end position="767"/>
    </location>
</feature>
<dbReference type="NCBIfam" id="NF045973">
    <property type="entry name" value="conju_CD1115"/>
    <property type="match status" value="1"/>
</dbReference>
<feature type="transmembrane region" description="Helical" evidence="8">
    <location>
        <begin position="12"/>
        <end position="35"/>
    </location>
</feature>
<dbReference type="Gene3D" id="3.40.50.300">
    <property type="entry name" value="P-loop containing nucleotide triphosphate hydrolases"/>
    <property type="match status" value="1"/>
</dbReference>
<dbReference type="AlphaFoldDB" id="A0A1B1S5Y2"/>
<keyword evidence="4 8" id="KW-0812">Transmembrane</keyword>
<evidence type="ECO:0000256" key="6">
    <source>
        <dbReference type="ARBA" id="ARBA00023136"/>
    </source>
</evidence>
<feature type="compositionally biased region" description="Basic and acidic residues" evidence="7">
    <location>
        <begin position="732"/>
        <end position="748"/>
    </location>
</feature>
<geneLocation type="plasmid" evidence="10 11">
    <name>pPS15-1</name>
</geneLocation>
<evidence type="ECO:0000256" key="2">
    <source>
        <dbReference type="ARBA" id="ARBA00008806"/>
    </source>
</evidence>
<gene>
    <name evidence="10" type="ORF">I858_016500</name>
</gene>
<evidence type="ECO:0000256" key="4">
    <source>
        <dbReference type="ARBA" id="ARBA00022692"/>
    </source>
</evidence>
<evidence type="ECO:0000313" key="10">
    <source>
        <dbReference type="EMBL" id="ANU28581.1"/>
    </source>
</evidence>
<dbReference type="InterPro" id="IPR027417">
    <property type="entry name" value="P-loop_NTPase"/>
</dbReference>
<evidence type="ECO:0000256" key="3">
    <source>
        <dbReference type="ARBA" id="ARBA00022475"/>
    </source>
</evidence>
<dbReference type="PANTHER" id="PTHR37937:SF1">
    <property type="entry name" value="CONJUGATIVE TRANSFER: DNA TRANSPORT"/>
    <property type="match status" value="1"/>
</dbReference>
<dbReference type="CDD" id="cd01127">
    <property type="entry name" value="TrwB_TraG_TraD_VirD4"/>
    <property type="match status" value="2"/>
</dbReference>
<evidence type="ECO:0000256" key="5">
    <source>
        <dbReference type="ARBA" id="ARBA00022989"/>
    </source>
</evidence>
<keyword evidence="10" id="KW-0614">Plasmid</keyword>
<dbReference type="InterPro" id="IPR003688">
    <property type="entry name" value="TraG/VirD4"/>
</dbReference>
<dbReference type="InterPro" id="IPR051539">
    <property type="entry name" value="T4SS-coupling_protein"/>
</dbReference>
<dbReference type="SUPFAM" id="SSF52540">
    <property type="entry name" value="P-loop containing nucleoside triphosphate hydrolases"/>
    <property type="match status" value="2"/>
</dbReference>
<protein>
    <recommendedName>
        <fullName evidence="9">TraD/TraG TraM recognition site domain-containing protein</fullName>
    </recommendedName>
</protein>
<reference evidence="10" key="1">
    <citation type="submission" date="2016-10" db="EMBL/GenBank/DDBJ databases">
        <authorList>
            <person name="See-Too W.S."/>
        </authorList>
    </citation>
    <scope>NUCLEOTIDE SEQUENCE</scope>
    <source>
        <strain evidence="10">L10.15</strain>
        <plasmid evidence="10">pPS15-1</plasmid>
    </source>
</reference>
<evidence type="ECO:0000256" key="8">
    <source>
        <dbReference type="SAM" id="Phobius"/>
    </source>
</evidence>
<dbReference type="Proteomes" id="UP000053354">
    <property type="component" value="Plasmid pPS15-1"/>
</dbReference>
<evidence type="ECO:0000259" key="9">
    <source>
        <dbReference type="Pfam" id="PF12696"/>
    </source>
</evidence>
<feature type="transmembrane region" description="Helical" evidence="8">
    <location>
        <begin position="75"/>
        <end position="97"/>
    </location>
</feature>
<dbReference type="PANTHER" id="PTHR37937">
    <property type="entry name" value="CONJUGATIVE TRANSFER: DNA TRANSPORT"/>
    <property type="match status" value="1"/>
</dbReference>